<keyword evidence="3" id="KW-0109">Calcium transport</keyword>
<dbReference type="SUPFAM" id="SSF81324">
    <property type="entry name" value="Voltage-gated potassium channels"/>
    <property type="match status" value="1"/>
</dbReference>
<evidence type="ECO:0000256" key="13">
    <source>
        <dbReference type="SAM" id="Phobius"/>
    </source>
</evidence>
<accession>X6NX60</accession>
<dbReference type="Pfam" id="PF00520">
    <property type="entry name" value="Ion_trans"/>
    <property type="match status" value="1"/>
</dbReference>
<evidence type="ECO:0000256" key="1">
    <source>
        <dbReference type="ARBA" id="ARBA00004141"/>
    </source>
</evidence>
<feature type="transmembrane region" description="Helical" evidence="13">
    <location>
        <begin position="110"/>
        <end position="132"/>
    </location>
</feature>
<evidence type="ECO:0000256" key="6">
    <source>
        <dbReference type="ARBA" id="ARBA00022837"/>
    </source>
</evidence>
<evidence type="ECO:0000256" key="8">
    <source>
        <dbReference type="ARBA" id="ARBA00022989"/>
    </source>
</evidence>
<feature type="transmembrane region" description="Helical" evidence="13">
    <location>
        <begin position="20"/>
        <end position="44"/>
    </location>
</feature>
<keyword evidence="6" id="KW-0106">Calcium</keyword>
<keyword evidence="4" id="KW-0107">Calcium channel</keyword>
<dbReference type="Proteomes" id="UP000023152">
    <property type="component" value="Unassembled WGS sequence"/>
</dbReference>
<keyword evidence="8 13" id="KW-1133">Transmembrane helix</keyword>
<evidence type="ECO:0000256" key="10">
    <source>
        <dbReference type="ARBA" id="ARBA00023136"/>
    </source>
</evidence>
<keyword evidence="9" id="KW-0406">Ion transport</keyword>
<dbReference type="InterPro" id="IPR005821">
    <property type="entry name" value="Ion_trans_dom"/>
</dbReference>
<feature type="domain" description="Ion transport" evidence="14">
    <location>
        <begin position="24"/>
        <end position="235"/>
    </location>
</feature>
<dbReference type="InterPro" id="IPR027359">
    <property type="entry name" value="Volt_channel_dom_sf"/>
</dbReference>
<proteinExistence type="predicted"/>
<dbReference type="GO" id="GO:0098703">
    <property type="term" value="P:calcium ion import across plasma membrane"/>
    <property type="evidence" value="ECO:0007669"/>
    <property type="project" value="TreeGrafter"/>
</dbReference>
<evidence type="ECO:0000256" key="4">
    <source>
        <dbReference type="ARBA" id="ARBA00022673"/>
    </source>
</evidence>
<evidence type="ECO:0000259" key="14">
    <source>
        <dbReference type="Pfam" id="PF00520"/>
    </source>
</evidence>
<organism evidence="15 16">
    <name type="scientific">Reticulomyxa filosa</name>
    <dbReference type="NCBI Taxonomy" id="46433"/>
    <lineage>
        <taxon>Eukaryota</taxon>
        <taxon>Sar</taxon>
        <taxon>Rhizaria</taxon>
        <taxon>Retaria</taxon>
        <taxon>Foraminifera</taxon>
        <taxon>Monothalamids</taxon>
        <taxon>Reticulomyxidae</taxon>
        <taxon>Reticulomyxa</taxon>
    </lineage>
</organism>
<dbReference type="Gene3D" id="1.20.120.350">
    <property type="entry name" value="Voltage-gated potassium channels. Chain C"/>
    <property type="match status" value="1"/>
</dbReference>
<feature type="transmembrane region" description="Helical" evidence="13">
    <location>
        <begin position="202"/>
        <end position="226"/>
    </location>
</feature>
<feature type="transmembrane region" description="Helical" evidence="13">
    <location>
        <begin position="79"/>
        <end position="98"/>
    </location>
</feature>
<keyword evidence="5 13" id="KW-0812">Transmembrane</keyword>
<evidence type="ECO:0000256" key="7">
    <source>
        <dbReference type="ARBA" id="ARBA00022882"/>
    </source>
</evidence>
<evidence type="ECO:0000256" key="2">
    <source>
        <dbReference type="ARBA" id="ARBA00022448"/>
    </source>
</evidence>
<keyword evidence="12" id="KW-0407">Ion channel</keyword>
<dbReference type="PANTHER" id="PTHR45628:SF7">
    <property type="entry name" value="VOLTAGE-DEPENDENT CALCIUM CHANNEL TYPE A SUBUNIT ALPHA-1"/>
    <property type="match status" value="1"/>
</dbReference>
<evidence type="ECO:0000256" key="12">
    <source>
        <dbReference type="ARBA" id="ARBA00023303"/>
    </source>
</evidence>
<evidence type="ECO:0000256" key="3">
    <source>
        <dbReference type="ARBA" id="ARBA00022568"/>
    </source>
</evidence>
<dbReference type="Gene3D" id="1.10.287.70">
    <property type="match status" value="1"/>
</dbReference>
<comment type="subcellular location">
    <subcellularLocation>
        <location evidence="1">Membrane</location>
        <topology evidence="1">Multi-pass membrane protein</topology>
    </subcellularLocation>
</comment>
<gene>
    <name evidence="15" type="ORF">RFI_06722</name>
</gene>
<dbReference type="InterPro" id="IPR050599">
    <property type="entry name" value="VDCC_alpha-1_subunit"/>
</dbReference>
<protein>
    <recommendedName>
        <fullName evidence="14">Ion transport domain-containing protein</fullName>
    </recommendedName>
</protein>
<feature type="transmembrane region" description="Helical" evidence="13">
    <location>
        <begin position="165"/>
        <end position="190"/>
    </location>
</feature>
<dbReference type="AlphaFoldDB" id="X6NX60"/>
<evidence type="ECO:0000256" key="9">
    <source>
        <dbReference type="ARBA" id="ARBA00023065"/>
    </source>
</evidence>
<sequence>MSAHNNVILMIGHNRPGKDAFYPANLCCIILMTIFTIEVILKLIAFGYRYYFSLNSYRVCSGIVLLSWLSMAWNNGVMLPFSMLMLFRFLLVIGEFRKIWEILVWCAPKLFYLFIFSFLIIFVFAVFGVALINQDPHVSYHEKSSKFDTYLDLLQNPALFFQDVFHAWMTLYVGVAGGADSWTPVLFGVLKQIDNPLYHFTIVLYFVSFWVAMVIIIASLFMATLIDYYRDFSKAEEIEKVLATLNDLKAVWKQEIVQRRNEYFNKQSKRQWRQNSSTSLDLGRDFIDGKNLFETFLPATTLIDILKSCAAPAGFRDAFETDNDAHDFEIATHSNRIISASMYRFLMVFFENLYIPVRKNSRPGIRGSLFVRDNTPQSHMPSAVNESQSLYVENQYSFYGKYKKKKKNK</sequence>
<evidence type="ECO:0000256" key="11">
    <source>
        <dbReference type="ARBA" id="ARBA00023180"/>
    </source>
</evidence>
<dbReference type="PANTHER" id="PTHR45628">
    <property type="entry name" value="VOLTAGE-DEPENDENT CALCIUM CHANNEL TYPE A SUBUNIT ALPHA-1"/>
    <property type="match status" value="1"/>
</dbReference>
<reference evidence="15 16" key="1">
    <citation type="journal article" date="2013" name="Curr. Biol.">
        <title>The Genome of the Foraminiferan Reticulomyxa filosa.</title>
        <authorList>
            <person name="Glockner G."/>
            <person name="Hulsmann N."/>
            <person name="Schleicher M."/>
            <person name="Noegel A.A."/>
            <person name="Eichinger L."/>
            <person name="Gallinger C."/>
            <person name="Pawlowski J."/>
            <person name="Sierra R."/>
            <person name="Euteneuer U."/>
            <person name="Pillet L."/>
            <person name="Moustafa A."/>
            <person name="Platzer M."/>
            <person name="Groth M."/>
            <person name="Szafranski K."/>
            <person name="Schliwa M."/>
        </authorList>
    </citation>
    <scope>NUCLEOTIDE SEQUENCE [LARGE SCALE GENOMIC DNA]</scope>
</reference>
<evidence type="ECO:0000256" key="5">
    <source>
        <dbReference type="ARBA" id="ARBA00022692"/>
    </source>
</evidence>
<keyword evidence="7" id="KW-0851">Voltage-gated channel</keyword>
<evidence type="ECO:0000313" key="16">
    <source>
        <dbReference type="Proteomes" id="UP000023152"/>
    </source>
</evidence>
<evidence type="ECO:0000313" key="15">
    <source>
        <dbReference type="EMBL" id="ETO30399.1"/>
    </source>
</evidence>
<keyword evidence="11" id="KW-0325">Glycoprotein</keyword>
<dbReference type="GO" id="GO:0005891">
    <property type="term" value="C:voltage-gated calcium channel complex"/>
    <property type="evidence" value="ECO:0007669"/>
    <property type="project" value="TreeGrafter"/>
</dbReference>
<comment type="caution">
    <text evidence="15">The sequence shown here is derived from an EMBL/GenBank/DDBJ whole genome shotgun (WGS) entry which is preliminary data.</text>
</comment>
<keyword evidence="16" id="KW-1185">Reference proteome</keyword>
<keyword evidence="10 13" id="KW-0472">Membrane</keyword>
<dbReference type="GO" id="GO:0008331">
    <property type="term" value="F:high voltage-gated calcium channel activity"/>
    <property type="evidence" value="ECO:0007669"/>
    <property type="project" value="TreeGrafter"/>
</dbReference>
<name>X6NX60_RETFI</name>
<dbReference type="EMBL" id="ASPP01005499">
    <property type="protein sequence ID" value="ETO30399.1"/>
    <property type="molecule type" value="Genomic_DNA"/>
</dbReference>
<keyword evidence="2" id="KW-0813">Transport</keyword>